<keyword evidence="2" id="KW-0808">Transferase</keyword>
<dbReference type="RefSeq" id="WP_071941635.1">
    <property type="nucleotide sequence ID" value="NZ_CP018139.1"/>
</dbReference>
<dbReference type="PANTHER" id="PTHR13369:SF0">
    <property type="entry name" value="GLUTATHIONE S-TRANSFERASE C-TERMINAL DOMAIN-CONTAINING PROTEIN"/>
    <property type="match status" value="1"/>
</dbReference>
<dbReference type="OrthoDB" id="5298194at2"/>
<dbReference type="PANTHER" id="PTHR13369">
    <property type="match status" value="1"/>
</dbReference>
<dbReference type="InterPro" id="IPR025714">
    <property type="entry name" value="Methyltranfer_dom"/>
</dbReference>
<keyword evidence="3" id="KW-1185">Reference proteome</keyword>
<feature type="domain" description="Methyltransferase" evidence="1">
    <location>
        <begin position="123"/>
        <end position="233"/>
    </location>
</feature>
<dbReference type="GO" id="GO:0008168">
    <property type="term" value="F:methyltransferase activity"/>
    <property type="evidence" value="ECO:0007669"/>
    <property type="project" value="UniProtKB-KW"/>
</dbReference>
<protein>
    <submittedName>
        <fullName evidence="2">Methyltransferase</fullName>
    </submittedName>
</protein>
<evidence type="ECO:0000313" key="2">
    <source>
        <dbReference type="EMBL" id="APE29648.1"/>
    </source>
</evidence>
<organism evidence="2 3">
    <name type="scientific">Halomonas aestuarii</name>
    <dbReference type="NCBI Taxonomy" id="1897729"/>
    <lineage>
        <taxon>Bacteria</taxon>
        <taxon>Pseudomonadati</taxon>
        <taxon>Pseudomonadota</taxon>
        <taxon>Gammaproteobacteria</taxon>
        <taxon>Oceanospirillales</taxon>
        <taxon>Halomonadaceae</taxon>
        <taxon>Halomonas</taxon>
    </lineage>
</organism>
<sequence length="411" mass="46183">MSQSLSHQDLSHQDRFARLTELLAERQDLWRPLPFQHRRPPWGEAWPGLEAALLKLSDAATTRLQDAPFRESPLDEWLPVAELARLVELPELAGDVVELPSSWAAHVGGRKWSQIEAFLPRVGASPGERLVEWCAGKGHMARALSRRLDAEVTALEWQPALCREGQRLAERQGASVRMAEQDVLAPGAGRWLSSDTRVAALHACGDLHGRLIELSTEHGNAMTLAPCCYQRTAEAHYRPLSRQGRERLAASGLSLTREDLAMAVQETVTAPRHVRRQREQAGGWRLGFDLLQREVRGVDAYLPVPSLAYGRLPGSFEAFCRWAAERKGLVLPAGLDWPAFEAAGHRRRAEVTRLELVRHLFRRPLEVWLVLDRTLRLEEAGFSVELGTFCERELTPRNLLLRASPPSRPLD</sequence>
<evidence type="ECO:0000313" key="3">
    <source>
        <dbReference type="Proteomes" id="UP000181985"/>
    </source>
</evidence>
<dbReference type="Pfam" id="PF13679">
    <property type="entry name" value="Methyltransf_32"/>
    <property type="match status" value="1"/>
</dbReference>
<dbReference type="GO" id="GO:0032259">
    <property type="term" value="P:methylation"/>
    <property type="evidence" value="ECO:0007669"/>
    <property type="project" value="UniProtKB-KW"/>
</dbReference>
<keyword evidence="2" id="KW-0489">Methyltransferase</keyword>
<proteinExistence type="predicted"/>
<accession>A0A1J0VC70</accession>
<dbReference type="EMBL" id="CP018139">
    <property type="protein sequence ID" value="APE29648.1"/>
    <property type="molecule type" value="Genomic_DNA"/>
</dbReference>
<gene>
    <name evidence="2" type="ORF">BOX17_00960</name>
</gene>
<dbReference type="SUPFAM" id="SSF53335">
    <property type="entry name" value="S-adenosyl-L-methionine-dependent methyltransferases"/>
    <property type="match status" value="1"/>
</dbReference>
<dbReference type="AlphaFoldDB" id="A0A1J0VC70"/>
<dbReference type="KEGG" id="hsi:BOX17_00960"/>
<reference evidence="3" key="1">
    <citation type="submission" date="2016-11" db="EMBL/GenBank/DDBJ databases">
        <title>Halolamina sediminis sp. nov., an extremely halophilic archaeon isolated from solar salt.</title>
        <authorList>
            <person name="Koh H.-W."/>
            <person name="Rani S."/>
            <person name="Park S.-J."/>
        </authorList>
    </citation>
    <scope>NUCLEOTIDE SEQUENCE [LARGE SCALE GENOMIC DNA]</scope>
    <source>
        <strain evidence="3">Hb3</strain>
    </source>
</reference>
<evidence type="ECO:0000259" key="1">
    <source>
        <dbReference type="Pfam" id="PF13679"/>
    </source>
</evidence>
<dbReference type="Gene3D" id="3.40.50.150">
    <property type="entry name" value="Vaccinia Virus protein VP39"/>
    <property type="match status" value="1"/>
</dbReference>
<name>A0A1J0VC70_9GAMM</name>
<dbReference type="Proteomes" id="UP000181985">
    <property type="component" value="Chromosome"/>
</dbReference>
<dbReference type="InterPro" id="IPR029063">
    <property type="entry name" value="SAM-dependent_MTases_sf"/>
</dbReference>